<dbReference type="GO" id="GO:0016620">
    <property type="term" value="F:oxidoreductase activity, acting on the aldehyde or oxo group of donors, NAD or NADP as acceptor"/>
    <property type="evidence" value="ECO:0007669"/>
    <property type="project" value="UniProtKB-UniRule"/>
</dbReference>
<dbReference type="Gene3D" id="1.10.1200.10">
    <property type="entry name" value="ACP-like"/>
    <property type="match status" value="1"/>
</dbReference>
<keyword evidence="4 5" id="KW-0067">ATP-binding</keyword>
<dbReference type="GO" id="GO:0017000">
    <property type="term" value="P:antibiotic biosynthetic process"/>
    <property type="evidence" value="ECO:0007669"/>
    <property type="project" value="UniProtKB-ARBA"/>
</dbReference>
<dbReference type="SUPFAM" id="SSF56801">
    <property type="entry name" value="Acetyl-CoA synthetase-like"/>
    <property type="match status" value="1"/>
</dbReference>
<dbReference type="GO" id="GO:0050661">
    <property type="term" value="F:NADP binding"/>
    <property type="evidence" value="ECO:0007669"/>
    <property type="project" value="UniProtKB-UniRule"/>
</dbReference>
<dbReference type="HAMAP" id="MF_02247">
    <property type="entry name" value="Carbox_acid_reduct"/>
    <property type="match status" value="1"/>
</dbReference>
<keyword evidence="8" id="KW-1185">Reference proteome</keyword>
<feature type="binding site" evidence="5">
    <location>
        <position position="832"/>
    </location>
    <ligand>
        <name>NADP(+)</name>
        <dbReference type="ChEBI" id="CHEBI:58349"/>
    </ligand>
</feature>
<evidence type="ECO:0000256" key="4">
    <source>
        <dbReference type="ARBA" id="ARBA00022840"/>
    </source>
</evidence>
<keyword evidence="3 5" id="KW-0547">Nucleotide-binding</keyword>
<feature type="binding site" evidence="5">
    <location>
        <begin position="795"/>
        <end position="798"/>
    </location>
    <ligand>
        <name>NADP(+)</name>
        <dbReference type="ChEBI" id="CHEBI:58349"/>
    </ligand>
</feature>
<dbReference type="SUPFAM" id="SSF47336">
    <property type="entry name" value="ACP-like"/>
    <property type="match status" value="1"/>
</dbReference>
<comment type="caution">
    <text evidence="7">The sequence shown here is derived from an EMBL/GenBank/DDBJ whole genome shotgun (WGS) entry which is preliminary data.</text>
</comment>
<sequence length="1179" mass="126012">MPEHQTHHDLAARVTALRAHDPEFARAIPSSSVADAIAGCDGSLVATIAAAMHGYADRPALARRAERLVRDPDTGRSTLELLPEFEYFGYAEVWRRVVALAGAWAESVEGGLRMGDFVAVVGFTGVDHATIDLACMYLGAVAVPLPTGSPAARLAPIVAETAPRILATDLDAIDVAVETVLRSASIERVVVFDHDARVDAHRGVLRAAADKLAGRAAVVSLAEELRRGEGLPTVPARDDGDPDRLVGLIYTSGSTGTPKGAIYTASMITRMWQNGRGGMTNAGASPDTPLPTIVLHYMPMSHVNGRAWLISGLSSGGIGFFAARGDMSTLFDDIRLSRPTVLSLVPRICDMVHQRYLLEVDRVTRAATEAGADIDVSTAEETARDRIRDGMLGGRIVSALCGSAPLSAAMHTFMARVLGTRIVDCYGSTETTRAVVVDGRVRRPPVLDYRLVDVPELGYFGTDKPHPRGELRLKSVGLVPGYYRQPEVDARTFDADGYYRTGDVFAELAPDHLVYVDRTNNVVKLSQGEFVAISRLEALYATSPHIAQIHIYGSPEQAFLLAVVVPARSGSTPADDDTTRAGILDAMRELARDAGLAAYEIPHDVILEPEPFTVANGLLSGIGKPLRPALLARYGARLERLYADIAAGRAGRFAALRDAGPHAAPLDAVLAAVQVTLGHPASALRPDAGFAELGGDSLSAHTFATVLEQIFDVEVPVQLVLGPTATLTRIADHLGAAREPHPARPTFASIHGRDAVEVRADELSPERFMDAGLLRRPASRPAAAPAGTVLLTGATGYLGAFLAVEWLRRMADTGGRLICPTRAEDDAAARERVVRCLRAASADRPGWFDAVAARHLEVPAADVSAPRLGLDASTWRRLAAETDRIVHAAALVNHVLPYGRLFGPNVVGTAELIELALTGPAKPFTFVSTIAAALEPDGSVLDETVDVRTAAPVRRLDGSDANGYATGKWAGEVLLRAAHERTGLPVTVFRPDMILAHRRLPGVVNLPDRFTRLILSVVATGMAPLSFHHLDADGRRRRAHYSGLPVDFTAAAITALGADASDGYRTYHAVNANDDGVSLDEMVDWLIAAGHPIRRFADYEQWRMRFEAALRGLPEERRRGSLLPLLPAYARPSEPRPAGAVPNARFTAALAAVGGEPVPSITPDYLAKCVADLRGLDLL</sequence>
<dbReference type="PANTHER" id="PTHR43272">
    <property type="entry name" value="LONG-CHAIN-FATTY-ACID--COA LIGASE"/>
    <property type="match status" value="1"/>
</dbReference>
<dbReference type="OrthoDB" id="2472181at2"/>
<dbReference type="PANTHER" id="PTHR43272:SF33">
    <property type="entry name" value="AMP-BINDING DOMAIN-CONTAINING PROTEIN-RELATED"/>
    <property type="match status" value="1"/>
</dbReference>
<feature type="binding site" evidence="5">
    <location>
        <position position="928"/>
    </location>
    <ligand>
        <name>NADP(+)</name>
        <dbReference type="ChEBI" id="CHEBI:58349"/>
    </ligand>
</feature>
<evidence type="ECO:0000259" key="6">
    <source>
        <dbReference type="PROSITE" id="PS50075"/>
    </source>
</evidence>
<dbReference type="AlphaFoldDB" id="A0A1T3NUL4"/>
<keyword evidence="2 5" id="KW-0597">Phosphoprotein</keyword>
<dbReference type="Pfam" id="PF00550">
    <property type="entry name" value="PP-binding"/>
    <property type="match status" value="1"/>
</dbReference>
<dbReference type="NCBIfam" id="NF041592">
    <property type="entry name" value="carboxyl_red"/>
    <property type="match status" value="1"/>
</dbReference>
<organism evidence="7 8">
    <name type="scientific">Embleya scabrispora</name>
    <dbReference type="NCBI Taxonomy" id="159449"/>
    <lineage>
        <taxon>Bacteria</taxon>
        <taxon>Bacillati</taxon>
        <taxon>Actinomycetota</taxon>
        <taxon>Actinomycetes</taxon>
        <taxon>Kitasatosporales</taxon>
        <taxon>Streptomycetaceae</taxon>
        <taxon>Embleya</taxon>
    </lineage>
</organism>
<dbReference type="Gene3D" id="3.40.50.720">
    <property type="entry name" value="NAD(P)-binding Rossmann-like Domain"/>
    <property type="match status" value="1"/>
</dbReference>
<feature type="modified residue" description="O-(pantetheine 4'-phosphoryl)serine" evidence="5">
    <location>
        <position position="697"/>
    </location>
</feature>
<evidence type="ECO:0000313" key="8">
    <source>
        <dbReference type="Proteomes" id="UP000190037"/>
    </source>
</evidence>
<feature type="binding site" evidence="5">
    <location>
        <begin position="515"/>
        <end position="518"/>
    </location>
    <ligand>
        <name>AMP</name>
        <dbReference type="ChEBI" id="CHEBI:456215"/>
    </ligand>
</feature>
<comment type="caution">
    <text evidence="5">Lacks conserved residue(s) required for the propagation of feature annotation.</text>
</comment>
<dbReference type="RefSeq" id="WP_078974684.1">
    <property type="nucleotide sequence ID" value="NZ_MWQN01000001.1"/>
</dbReference>
<dbReference type="InterPro" id="IPR009081">
    <property type="entry name" value="PP-bd_ACP"/>
</dbReference>
<dbReference type="SUPFAM" id="SSF51735">
    <property type="entry name" value="NAD(P)-binding Rossmann-fold domains"/>
    <property type="match status" value="1"/>
</dbReference>
<feature type="binding site" evidence="5">
    <location>
        <position position="968"/>
    </location>
    <ligand>
        <name>NADP(+)</name>
        <dbReference type="ChEBI" id="CHEBI:58349"/>
    </ligand>
</feature>
<feature type="binding site" evidence="5">
    <location>
        <position position="524"/>
    </location>
    <ligand>
        <name>AMP</name>
        <dbReference type="ChEBI" id="CHEBI:456215"/>
    </ligand>
</feature>
<dbReference type="InterPro" id="IPR036291">
    <property type="entry name" value="NAD(P)-bd_dom_sf"/>
</dbReference>
<dbReference type="InterPro" id="IPR013120">
    <property type="entry name" value="FAR_NAD-bd"/>
</dbReference>
<dbReference type="CDD" id="cd05235">
    <property type="entry name" value="SDR_e1"/>
    <property type="match status" value="1"/>
</dbReference>
<evidence type="ECO:0000256" key="3">
    <source>
        <dbReference type="ARBA" id="ARBA00022741"/>
    </source>
</evidence>
<dbReference type="InterPro" id="IPR010080">
    <property type="entry name" value="Thioester_reductase-like_dom"/>
</dbReference>
<comment type="similarity">
    <text evidence="5">Belongs to the ATP-dependent AMP-binding enzyme family. Carboxylic acid reductase subfamily.</text>
</comment>
<dbReference type="STRING" id="159449.B4N89_05220"/>
<keyword evidence="1 5" id="KW-0596">Phosphopantetheine</keyword>
<keyword evidence="5" id="KW-0521">NADP</keyword>
<dbReference type="GO" id="GO:0031177">
    <property type="term" value="F:phosphopantetheine binding"/>
    <property type="evidence" value="ECO:0007669"/>
    <property type="project" value="UniProtKB-UniRule"/>
</dbReference>
<dbReference type="Pfam" id="PF00501">
    <property type="entry name" value="AMP-binding"/>
    <property type="match status" value="1"/>
</dbReference>
<dbReference type="GO" id="GO:0004467">
    <property type="term" value="F:long-chain fatty acid-CoA ligase activity"/>
    <property type="evidence" value="ECO:0007669"/>
    <property type="project" value="TreeGrafter"/>
</dbReference>
<dbReference type="SMART" id="SM00823">
    <property type="entry name" value="PKS_PP"/>
    <property type="match status" value="1"/>
</dbReference>
<dbReference type="NCBIfam" id="TIGR01746">
    <property type="entry name" value="Thioester-redct"/>
    <property type="match status" value="1"/>
</dbReference>
<evidence type="ECO:0000256" key="2">
    <source>
        <dbReference type="ARBA" id="ARBA00022553"/>
    </source>
</evidence>
<feature type="domain" description="Carrier" evidence="6">
    <location>
        <begin position="663"/>
        <end position="738"/>
    </location>
</feature>
<feature type="binding site" evidence="5">
    <location>
        <position position="403"/>
    </location>
    <ligand>
        <name>AMP</name>
        <dbReference type="ChEBI" id="CHEBI:456215"/>
    </ligand>
</feature>
<dbReference type="InterPro" id="IPR046407">
    <property type="entry name" value="CAR"/>
</dbReference>
<comment type="cofactor">
    <cofactor evidence="5">
        <name>pantetheine 4'-phosphate</name>
        <dbReference type="ChEBI" id="CHEBI:47942"/>
    </cofactor>
    <text evidence="5">Binds 1 phosphopantetheine covalently.</text>
</comment>
<dbReference type="GO" id="GO:0016020">
    <property type="term" value="C:membrane"/>
    <property type="evidence" value="ECO:0007669"/>
    <property type="project" value="TreeGrafter"/>
</dbReference>
<reference evidence="7 8" key="1">
    <citation type="submission" date="2017-03" db="EMBL/GenBank/DDBJ databases">
        <title>Draft genome sequence of Streptomyces scabrisporus NF3, endophyte isolated from Amphipterygium adstringens.</title>
        <authorList>
            <person name="Vazquez M."/>
            <person name="Ceapa C.D."/>
            <person name="Rodriguez Luna D."/>
            <person name="Sanchez Esquivel S."/>
        </authorList>
    </citation>
    <scope>NUCLEOTIDE SEQUENCE [LARGE SCALE GENOMIC DNA]</scope>
    <source>
        <strain evidence="7 8">NF3</strain>
    </source>
</reference>
<dbReference type="PROSITE" id="PS00455">
    <property type="entry name" value="AMP_BINDING"/>
    <property type="match status" value="1"/>
</dbReference>
<dbReference type="Pfam" id="PF07993">
    <property type="entry name" value="NAD_binding_4"/>
    <property type="match status" value="1"/>
</dbReference>
<evidence type="ECO:0000313" key="7">
    <source>
        <dbReference type="EMBL" id="OPC80425.1"/>
    </source>
</evidence>
<dbReference type="GO" id="GO:0005524">
    <property type="term" value="F:ATP binding"/>
    <property type="evidence" value="ECO:0007669"/>
    <property type="project" value="UniProtKB-UniRule"/>
</dbReference>
<evidence type="ECO:0000256" key="5">
    <source>
        <dbReference type="HAMAP-Rule" id="MF_02247"/>
    </source>
</evidence>
<feature type="binding site" evidence="5">
    <location>
        <position position="964"/>
    </location>
    <ligand>
        <name>NADP(+)</name>
        <dbReference type="ChEBI" id="CHEBI:58349"/>
    </ligand>
</feature>
<dbReference type="InterPro" id="IPR042099">
    <property type="entry name" value="ANL_N_sf"/>
</dbReference>
<dbReference type="InterPro" id="IPR000873">
    <property type="entry name" value="AMP-dep_synth/lig_dom"/>
</dbReference>
<accession>A0A1T3NUL4</accession>
<dbReference type="Gene3D" id="3.40.50.12780">
    <property type="entry name" value="N-terminal domain of ligase-like"/>
    <property type="match status" value="1"/>
</dbReference>
<dbReference type="InterPro" id="IPR036736">
    <property type="entry name" value="ACP-like_sf"/>
</dbReference>
<feature type="binding site" evidence="5">
    <location>
        <position position="503"/>
    </location>
    <ligand>
        <name>AMP</name>
        <dbReference type="ChEBI" id="CHEBI:456215"/>
    </ligand>
</feature>
<dbReference type="EC" id="1.2.1.-" evidence="5"/>
<proteinExistence type="inferred from homology"/>
<evidence type="ECO:0000256" key="1">
    <source>
        <dbReference type="ARBA" id="ARBA00022450"/>
    </source>
</evidence>
<dbReference type="InterPro" id="IPR020845">
    <property type="entry name" value="AMP-binding_CS"/>
</dbReference>
<dbReference type="InterPro" id="IPR020806">
    <property type="entry name" value="PKS_PP-bd"/>
</dbReference>
<comment type="domain">
    <text evidence="5">The N-terminal domain likely catalyzes substrate activation by formation of an initial acyl-AMP intermediate, the central region contains the phosphopantetheine attachment site, and the C-terminal domain catalyzes the reduction by NADPH of the intermediate thioester formed from the attack of the phosphopantetheine thiol at the carbonyl carbon of acyl-AMP.</text>
</comment>
<feature type="binding site" evidence="5">
    <location>
        <position position="429"/>
    </location>
    <ligand>
        <name>AMP</name>
        <dbReference type="ChEBI" id="CHEBI:456215"/>
    </ligand>
</feature>
<keyword evidence="5" id="KW-0560">Oxidoreductase</keyword>
<name>A0A1T3NUL4_9ACTN</name>
<protein>
    <recommendedName>
        <fullName evidence="5">Carboxylic acid reductase</fullName>
        <shortName evidence="5">CAR</shortName>
        <ecNumber evidence="5">1.2.1.-</ecNumber>
    </recommendedName>
    <alternativeName>
        <fullName evidence="5">ATP/NADPH-dependent carboxylic acid reductase</fullName>
    </alternativeName>
</protein>
<comment type="function">
    <text evidence="5">Catalyzes the ATP- and NADPH-dependent reduction of carboxylic acids to the corresponding aldehydes.</text>
</comment>
<feature type="binding site" evidence="5">
    <location>
        <position position="302"/>
    </location>
    <ligand>
        <name>AMP</name>
        <dbReference type="ChEBI" id="CHEBI:456215"/>
    </ligand>
</feature>
<dbReference type="Proteomes" id="UP000190037">
    <property type="component" value="Unassembled WGS sequence"/>
</dbReference>
<comment type="catalytic activity">
    <reaction evidence="5">
        <text>a carboxylate + ATP + NADPH + H(+) = an aldehyde + AMP + diphosphate + NADP(+)</text>
        <dbReference type="Rhea" id="RHEA:50916"/>
        <dbReference type="ChEBI" id="CHEBI:15378"/>
        <dbReference type="ChEBI" id="CHEBI:17478"/>
        <dbReference type="ChEBI" id="CHEBI:29067"/>
        <dbReference type="ChEBI" id="CHEBI:30616"/>
        <dbReference type="ChEBI" id="CHEBI:33019"/>
        <dbReference type="ChEBI" id="CHEBI:57783"/>
        <dbReference type="ChEBI" id="CHEBI:58349"/>
        <dbReference type="ChEBI" id="CHEBI:456215"/>
    </reaction>
</comment>
<feature type="binding site" evidence="5">
    <location>
        <position position="624"/>
    </location>
    <ligand>
        <name>AMP</name>
        <dbReference type="ChEBI" id="CHEBI:456215"/>
    </ligand>
</feature>
<feature type="binding site" evidence="5">
    <location>
        <position position="822"/>
    </location>
    <ligand>
        <name>NADP(+)</name>
        <dbReference type="ChEBI" id="CHEBI:58349"/>
    </ligand>
</feature>
<dbReference type="EMBL" id="MWQN01000001">
    <property type="protein sequence ID" value="OPC80425.1"/>
    <property type="molecule type" value="Genomic_DNA"/>
</dbReference>
<gene>
    <name evidence="5" type="primary">car</name>
    <name evidence="7" type="ORF">B4N89_05220</name>
</gene>
<dbReference type="PROSITE" id="PS50075">
    <property type="entry name" value="CARRIER"/>
    <property type="match status" value="1"/>
</dbReference>